<dbReference type="SUPFAM" id="SSF52172">
    <property type="entry name" value="CheY-like"/>
    <property type="match status" value="1"/>
</dbReference>
<dbReference type="Pfam" id="PF00072">
    <property type="entry name" value="Response_reg"/>
    <property type="match status" value="1"/>
</dbReference>
<dbReference type="PANTHER" id="PTHR44591:SF24">
    <property type="entry name" value="PROTEIN-GLUTAMATE METHYLESTERASE_PROTEIN-GLUTAMINE GLUTAMINASE 1"/>
    <property type="match status" value="1"/>
</dbReference>
<evidence type="ECO:0000259" key="3">
    <source>
        <dbReference type="PROSITE" id="PS50110"/>
    </source>
</evidence>
<proteinExistence type="predicted"/>
<name>A0ABS9Z704_9HYPH</name>
<dbReference type="RefSeq" id="WP_243067351.1">
    <property type="nucleotide sequence ID" value="NZ_JAIVFK010000038.1"/>
</dbReference>
<keyword evidence="5" id="KW-1185">Reference proteome</keyword>
<dbReference type="Proteomes" id="UP001139104">
    <property type="component" value="Unassembled WGS sequence"/>
</dbReference>
<protein>
    <submittedName>
        <fullName evidence="4">Response regulator</fullName>
    </submittedName>
</protein>
<dbReference type="InterPro" id="IPR011006">
    <property type="entry name" value="CheY-like_superfamily"/>
</dbReference>
<dbReference type="InterPro" id="IPR001789">
    <property type="entry name" value="Sig_transdc_resp-reg_receiver"/>
</dbReference>
<organism evidence="4 5">
    <name type="scientific">Candidatus Rhodoblastus alkanivorans</name>
    <dbReference type="NCBI Taxonomy" id="2954117"/>
    <lineage>
        <taxon>Bacteria</taxon>
        <taxon>Pseudomonadati</taxon>
        <taxon>Pseudomonadota</taxon>
        <taxon>Alphaproteobacteria</taxon>
        <taxon>Hyphomicrobiales</taxon>
        <taxon>Rhodoblastaceae</taxon>
        <taxon>Rhodoblastus</taxon>
    </lineage>
</organism>
<feature type="modified residue" description="4-aspartylphosphate" evidence="2">
    <location>
        <position position="56"/>
    </location>
</feature>
<keyword evidence="1 2" id="KW-0597">Phosphoprotein</keyword>
<feature type="domain" description="Response regulatory" evidence="3">
    <location>
        <begin position="4"/>
        <end position="116"/>
    </location>
</feature>
<dbReference type="InterPro" id="IPR050595">
    <property type="entry name" value="Bact_response_regulator"/>
</dbReference>
<dbReference type="Gene3D" id="3.40.50.2300">
    <property type="match status" value="1"/>
</dbReference>
<comment type="caution">
    <text evidence="4">The sequence shown here is derived from an EMBL/GenBank/DDBJ whole genome shotgun (WGS) entry which is preliminary data.</text>
</comment>
<evidence type="ECO:0000313" key="5">
    <source>
        <dbReference type="Proteomes" id="UP001139104"/>
    </source>
</evidence>
<gene>
    <name evidence="4" type="ORF">K2U94_11565</name>
</gene>
<accession>A0ABS9Z704</accession>
<evidence type="ECO:0000256" key="2">
    <source>
        <dbReference type="PROSITE-ProRule" id="PRU00169"/>
    </source>
</evidence>
<dbReference type="SMART" id="SM00448">
    <property type="entry name" value="REC"/>
    <property type="match status" value="1"/>
</dbReference>
<evidence type="ECO:0000256" key="1">
    <source>
        <dbReference type="ARBA" id="ARBA00022553"/>
    </source>
</evidence>
<sequence length="122" mass="13130">MAVRLLLVDDDPMLGLLVADWLSESGCEVVGPARTVKAALDLVEKERDALDAALLDVALDRGNSYPVADALALYGVPFAFVTGHGLGGLAPAYREAPILTKPFQFDDLQRIIDRLVAVRGRK</sequence>
<dbReference type="PANTHER" id="PTHR44591">
    <property type="entry name" value="STRESS RESPONSE REGULATOR PROTEIN 1"/>
    <property type="match status" value="1"/>
</dbReference>
<reference evidence="4" key="1">
    <citation type="journal article" date="2022" name="ISME J.">
        <title>Identification of active gaseous-alkane degraders at natural gas seeps.</title>
        <authorList>
            <person name="Farhan Ul Haque M."/>
            <person name="Hernandez M."/>
            <person name="Crombie A.T."/>
            <person name="Murrell J.C."/>
        </authorList>
    </citation>
    <scope>NUCLEOTIDE SEQUENCE</scope>
    <source>
        <strain evidence="4">PC2</strain>
    </source>
</reference>
<dbReference type="PROSITE" id="PS50110">
    <property type="entry name" value="RESPONSE_REGULATORY"/>
    <property type="match status" value="1"/>
</dbReference>
<dbReference type="EMBL" id="JAIVFP010000001">
    <property type="protein sequence ID" value="MCI4683396.1"/>
    <property type="molecule type" value="Genomic_DNA"/>
</dbReference>
<evidence type="ECO:0000313" key="4">
    <source>
        <dbReference type="EMBL" id="MCI4683396.1"/>
    </source>
</evidence>